<organism evidence="2 3">
    <name type="scientific">Pseudomonas fluorescens</name>
    <dbReference type="NCBI Taxonomy" id="294"/>
    <lineage>
        <taxon>Bacteria</taxon>
        <taxon>Pseudomonadati</taxon>
        <taxon>Pseudomonadota</taxon>
        <taxon>Gammaproteobacteria</taxon>
        <taxon>Pseudomonadales</taxon>
        <taxon>Pseudomonadaceae</taxon>
        <taxon>Pseudomonas</taxon>
    </lineage>
</organism>
<evidence type="ECO:0000313" key="3">
    <source>
        <dbReference type="Proteomes" id="UP000326953"/>
    </source>
</evidence>
<sequence>MWQEITAHINDVVQETRSLPAPPGQLGEVKTHIDQLPAAMQQVADVQHRIIQHIERSTELINTALLQSSQSTTDSNDALQSYTSQAGAEIELVSGELQSVMQTIANFRNLLGQDSGALKSEAMQARARVKALEERQRELADKAQELRNRSIWTWLFPAAKAIDELVSLCQHGKSTEAALEDAIRDLGDKRREASNLIRISDVCEQVLSLLTAMAEGLQGVINQQALLKGYLNNEDRLASLTTPENARLYLNTVLGILRIMRAQAN</sequence>
<dbReference type="OrthoDB" id="6999881at2"/>
<evidence type="ECO:0000313" key="2">
    <source>
        <dbReference type="EMBL" id="VVM65714.1"/>
    </source>
</evidence>
<name>A0A5E6RA89_PSEFL</name>
<evidence type="ECO:0000256" key="1">
    <source>
        <dbReference type="SAM" id="Coils"/>
    </source>
</evidence>
<reference evidence="2 3" key="1">
    <citation type="submission" date="2019-09" db="EMBL/GenBank/DDBJ databases">
        <authorList>
            <person name="Chandra G."/>
            <person name="Truman W A."/>
        </authorList>
    </citation>
    <scope>NUCLEOTIDE SEQUENCE [LARGE SCALE GENOMIC DNA]</scope>
    <source>
        <strain evidence="2">PS662</strain>
    </source>
</reference>
<gene>
    <name evidence="2" type="ORF">PS662_01538</name>
</gene>
<protein>
    <submittedName>
        <fullName evidence="2">Uncharacterized protein</fullName>
    </submittedName>
</protein>
<proteinExistence type="predicted"/>
<dbReference type="EMBL" id="CABVHK010000004">
    <property type="protein sequence ID" value="VVM65714.1"/>
    <property type="molecule type" value="Genomic_DNA"/>
</dbReference>
<feature type="coiled-coil region" evidence="1">
    <location>
        <begin position="115"/>
        <end position="149"/>
    </location>
</feature>
<dbReference type="RefSeq" id="WP_150710414.1">
    <property type="nucleotide sequence ID" value="NZ_CABVHK010000004.1"/>
</dbReference>
<dbReference type="Proteomes" id="UP000326953">
    <property type="component" value="Unassembled WGS sequence"/>
</dbReference>
<keyword evidence="1" id="KW-0175">Coiled coil</keyword>
<dbReference type="AlphaFoldDB" id="A0A5E6RA89"/>
<accession>A0A5E6RA89</accession>